<sequence>MTKFRKATQQIHLWLGLVTGLIVFIVSITGCLFVFQKEISDLVHKKTFFVQPPAQKTQLPFSYLLSQASTALGKDKAINYTVTYKDPGRAWEFMTYKAGDPKALTYFGSLAHYESIFVNPYDGKITGHYDYKYDFFNIIKYLHWGLLLNPDYGQYIVGYSTLIFVFMLITGIILWWPKKWSKTNIKKSFTIKWGASFKRLNYDLHNVPGFYTMFITLILALSGLVYALPWFQKTVYVIAARTFEQPEIKYEVSTPAPFTGKPLDRIFIESQKLFKETDRIAVSPPLSEEAAVFVTGIRGKEVYYDFDVLQFDQYSAKLLNRRNYDEMNAGEKLSAMNYDIHVGAILGLPGKILALIGGLVAASLPISGLMIWLGRKKKNKKQK</sequence>
<dbReference type="InterPro" id="IPR005625">
    <property type="entry name" value="PepSY-ass_TM"/>
</dbReference>
<dbReference type="PANTHER" id="PTHR34219:SF3">
    <property type="entry name" value="BLL7967 PROTEIN"/>
    <property type="match status" value="1"/>
</dbReference>
<evidence type="ECO:0000313" key="2">
    <source>
        <dbReference type="EMBL" id="KEQ28421.1"/>
    </source>
</evidence>
<organism evidence="2 3">
    <name type="scientific">Pedobacter antarcticus 4BY</name>
    <dbReference type="NCBI Taxonomy" id="1358423"/>
    <lineage>
        <taxon>Bacteria</taxon>
        <taxon>Pseudomonadati</taxon>
        <taxon>Bacteroidota</taxon>
        <taxon>Sphingobacteriia</taxon>
        <taxon>Sphingobacteriales</taxon>
        <taxon>Sphingobacteriaceae</taxon>
        <taxon>Pedobacter</taxon>
    </lineage>
</organism>
<dbReference type="Proteomes" id="UP000028007">
    <property type="component" value="Unassembled WGS sequence"/>
</dbReference>
<dbReference type="OrthoDB" id="111691at2"/>
<proteinExistence type="predicted"/>
<feature type="transmembrane region" description="Helical" evidence="1">
    <location>
        <begin position="352"/>
        <end position="373"/>
    </location>
</feature>
<keyword evidence="3" id="KW-1185">Reference proteome</keyword>
<name>A0A081PCJ8_9SPHI</name>
<feature type="transmembrane region" description="Helical" evidence="1">
    <location>
        <begin position="156"/>
        <end position="176"/>
    </location>
</feature>
<dbReference type="EMBL" id="JNFF01000116">
    <property type="protein sequence ID" value="KEQ28421.1"/>
    <property type="molecule type" value="Genomic_DNA"/>
</dbReference>
<keyword evidence="1" id="KW-0472">Membrane</keyword>
<dbReference type="PANTHER" id="PTHR34219">
    <property type="entry name" value="IRON-REGULATED INNER MEMBRANE PROTEIN-RELATED"/>
    <property type="match status" value="1"/>
</dbReference>
<gene>
    <name evidence="2" type="ORF">N180_01960</name>
</gene>
<dbReference type="Pfam" id="PF03929">
    <property type="entry name" value="PepSY_TM"/>
    <property type="match status" value="1"/>
</dbReference>
<evidence type="ECO:0000313" key="3">
    <source>
        <dbReference type="Proteomes" id="UP000028007"/>
    </source>
</evidence>
<keyword evidence="1" id="KW-1133">Transmembrane helix</keyword>
<feature type="transmembrane region" description="Helical" evidence="1">
    <location>
        <begin position="208"/>
        <end position="228"/>
    </location>
</feature>
<reference evidence="2 3" key="1">
    <citation type="journal article" date="1992" name="Int. J. Syst. Bacteriol.">
        <title>Sphingobacterium antarcticus sp. nov. a Psychrotrophic Bacterium from the Soils of Schirmacher Oasis, Antarctica.</title>
        <authorList>
            <person name="Shivaji S."/>
            <person name="Ray M.K."/>
            <person name="Rao N.S."/>
            <person name="Saiserr L."/>
            <person name="Jagannadham M.V."/>
            <person name="Kumar G.S."/>
            <person name="Reddy G."/>
            <person name="Bhargava P.M."/>
        </authorList>
    </citation>
    <scope>NUCLEOTIDE SEQUENCE [LARGE SCALE GENOMIC DNA]</scope>
    <source>
        <strain evidence="2 3">4BY</strain>
    </source>
</reference>
<evidence type="ECO:0000256" key="1">
    <source>
        <dbReference type="SAM" id="Phobius"/>
    </source>
</evidence>
<comment type="caution">
    <text evidence="2">The sequence shown here is derived from an EMBL/GenBank/DDBJ whole genome shotgun (WGS) entry which is preliminary data.</text>
</comment>
<dbReference type="RefSeq" id="WP_037444314.1">
    <property type="nucleotide sequence ID" value="NZ_JNFF01000116.1"/>
</dbReference>
<accession>A0A081PCJ8</accession>
<dbReference type="PROSITE" id="PS51257">
    <property type="entry name" value="PROKAR_LIPOPROTEIN"/>
    <property type="match status" value="1"/>
</dbReference>
<keyword evidence="1" id="KW-0812">Transmembrane</keyword>
<feature type="transmembrane region" description="Helical" evidence="1">
    <location>
        <begin position="12"/>
        <end position="35"/>
    </location>
</feature>
<dbReference type="eggNOG" id="COG3182">
    <property type="taxonomic scope" value="Bacteria"/>
</dbReference>
<dbReference type="AlphaFoldDB" id="A0A081PCJ8"/>
<protein>
    <submittedName>
        <fullName evidence="2">Membrane protein</fullName>
    </submittedName>
</protein>